<dbReference type="InParanoid" id="A0A0C3PGA2"/>
<sequence>MRSNNTDDDPATGRQAGQETSLEEDMGVLTEYLSGNISGSRTSGAQTVSSEEEVAVLTTEYSEDDSDLEELLTRLDEADGMVTGVENRLDKILDKLDDLLMHLDSRDTNRPRTDDPGDSGSAKS</sequence>
<name>A0A0C3PGA2_PISTI</name>
<dbReference type="HOGENOM" id="CLU_2050539_0_0_1"/>
<gene>
    <name evidence="2" type="ORF">M404DRAFT_998410</name>
</gene>
<dbReference type="OrthoDB" id="2666757at2759"/>
<feature type="compositionally biased region" description="Acidic residues" evidence="1">
    <location>
        <begin position="1"/>
        <end position="10"/>
    </location>
</feature>
<feature type="region of interest" description="Disordered" evidence="1">
    <location>
        <begin position="1"/>
        <end position="28"/>
    </location>
</feature>
<reference evidence="3" key="2">
    <citation type="submission" date="2015-01" db="EMBL/GenBank/DDBJ databases">
        <title>Evolutionary Origins and Diversification of the Mycorrhizal Mutualists.</title>
        <authorList>
            <consortium name="DOE Joint Genome Institute"/>
            <consortium name="Mycorrhizal Genomics Consortium"/>
            <person name="Kohler A."/>
            <person name="Kuo A."/>
            <person name="Nagy L.G."/>
            <person name="Floudas D."/>
            <person name="Copeland A."/>
            <person name="Barry K.W."/>
            <person name="Cichocki N."/>
            <person name="Veneault-Fourrey C."/>
            <person name="LaButti K."/>
            <person name="Lindquist E.A."/>
            <person name="Lipzen A."/>
            <person name="Lundell T."/>
            <person name="Morin E."/>
            <person name="Murat C."/>
            <person name="Riley R."/>
            <person name="Ohm R."/>
            <person name="Sun H."/>
            <person name="Tunlid A."/>
            <person name="Henrissat B."/>
            <person name="Grigoriev I.V."/>
            <person name="Hibbett D.S."/>
            <person name="Martin F."/>
        </authorList>
    </citation>
    <scope>NUCLEOTIDE SEQUENCE [LARGE SCALE GENOMIC DNA]</scope>
    <source>
        <strain evidence="3">Marx 270</strain>
    </source>
</reference>
<reference evidence="2 3" key="1">
    <citation type="submission" date="2014-04" db="EMBL/GenBank/DDBJ databases">
        <authorList>
            <consortium name="DOE Joint Genome Institute"/>
            <person name="Kuo A."/>
            <person name="Kohler A."/>
            <person name="Costa M.D."/>
            <person name="Nagy L.G."/>
            <person name="Floudas D."/>
            <person name="Copeland A."/>
            <person name="Barry K.W."/>
            <person name="Cichocki N."/>
            <person name="Veneault-Fourrey C."/>
            <person name="LaButti K."/>
            <person name="Lindquist E.A."/>
            <person name="Lipzen A."/>
            <person name="Lundell T."/>
            <person name="Morin E."/>
            <person name="Murat C."/>
            <person name="Sun H."/>
            <person name="Tunlid A."/>
            <person name="Henrissat B."/>
            <person name="Grigoriev I.V."/>
            <person name="Hibbett D.S."/>
            <person name="Martin F."/>
            <person name="Nordberg H.P."/>
            <person name="Cantor M.N."/>
            <person name="Hua S.X."/>
        </authorList>
    </citation>
    <scope>NUCLEOTIDE SEQUENCE [LARGE SCALE GENOMIC DNA]</scope>
    <source>
        <strain evidence="2 3">Marx 270</strain>
    </source>
</reference>
<organism evidence="2 3">
    <name type="scientific">Pisolithus tinctorius Marx 270</name>
    <dbReference type="NCBI Taxonomy" id="870435"/>
    <lineage>
        <taxon>Eukaryota</taxon>
        <taxon>Fungi</taxon>
        <taxon>Dikarya</taxon>
        <taxon>Basidiomycota</taxon>
        <taxon>Agaricomycotina</taxon>
        <taxon>Agaricomycetes</taxon>
        <taxon>Agaricomycetidae</taxon>
        <taxon>Boletales</taxon>
        <taxon>Sclerodermatineae</taxon>
        <taxon>Pisolithaceae</taxon>
        <taxon>Pisolithus</taxon>
    </lineage>
</organism>
<evidence type="ECO:0000256" key="1">
    <source>
        <dbReference type="SAM" id="MobiDB-lite"/>
    </source>
</evidence>
<protein>
    <submittedName>
        <fullName evidence="2">Uncharacterized protein</fullName>
    </submittedName>
</protein>
<proteinExistence type="predicted"/>
<evidence type="ECO:0000313" key="3">
    <source>
        <dbReference type="Proteomes" id="UP000054217"/>
    </source>
</evidence>
<dbReference type="Proteomes" id="UP000054217">
    <property type="component" value="Unassembled WGS sequence"/>
</dbReference>
<dbReference type="EMBL" id="KN831961">
    <property type="protein sequence ID" value="KIO06974.1"/>
    <property type="molecule type" value="Genomic_DNA"/>
</dbReference>
<feature type="compositionally biased region" description="Basic and acidic residues" evidence="1">
    <location>
        <begin position="102"/>
        <end position="115"/>
    </location>
</feature>
<feature type="region of interest" description="Disordered" evidence="1">
    <location>
        <begin position="102"/>
        <end position="124"/>
    </location>
</feature>
<dbReference type="AlphaFoldDB" id="A0A0C3PGA2"/>
<keyword evidence="3" id="KW-1185">Reference proteome</keyword>
<accession>A0A0C3PGA2</accession>
<evidence type="ECO:0000313" key="2">
    <source>
        <dbReference type="EMBL" id="KIO06974.1"/>
    </source>
</evidence>